<dbReference type="InterPro" id="IPR049394">
    <property type="entry name" value="eEFSec_C"/>
</dbReference>
<evidence type="ECO:0000256" key="3">
    <source>
        <dbReference type="ARBA" id="ARBA00004123"/>
    </source>
</evidence>
<dbReference type="PROSITE" id="PS51722">
    <property type="entry name" value="G_TR_2"/>
    <property type="match status" value="1"/>
</dbReference>
<gene>
    <name evidence="19" type="ORF">COCSUDRAFT_62618</name>
</gene>
<dbReference type="Pfam" id="PF00009">
    <property type="entry name" value="GTP_EFTU"/>
    <property type="match status" value="1"/>
</dbReference>
<evidence type="ECO:0000256" key="10">
    <source>
        <dbReference type="ARBA" id="ARBA00022801"/>
    </source>
</evidence>
<evidence type="ECO:0000256" key="14">
    <source>
        <dbReference type="ARBA" id="ARBA00049117"/>
    </source>
</evidence>
<evidence type="ECO:0000313" key="20">
    <source>
        <dbReference type="Proteomes" id="UP000007264"/>
    </source>
</evidence>
<dbReference type="SUPFAM" id="SSF52540">
    <property type="entry name" value="P-loop containing nucleoside triphosphate hydrolases"/>
    <property type="match status" value="1"/>
</dbReference>
<organism evidence="19 20">
    <name type="scientific">Coccomyxa subellipsoidea (strain C-169)</name>
    <name type="common">Green microalga</name>
    <dbReference type="NCBI Taxonomy" id="574566"/>
    <lineage>
        <taxon>Eukaryota</taxon>
        <taxon>Viridiplantae</taxon>
        <taxon>Chlorophyta</taxon>
        <taxon>core chlorophytes</taxon>
        <taxon>Trebouxiophyceae</taxon>
        <taxon>Trebouxiophyceae incertae sedis</taxon>
        <taxon>Coccomyxaceae</taxon>
        <taxon>Coccomyxa</taxon>
        <taxon>Coccomyxa subellipsoidea</taxon>
    </lineage>
</organism>
<dbReference type="GO" id="GO:0005737">
    <property type="term" value="C:cytoplasm"/>
    <property type="evidence" value="ECO:0007669"/>
    <property type="project" value="UniProtKB-SubCell"/>
</dbReference>
<keyword evidence="12" id="KW-0342">GTP-binding</keyword>
<dbReference type="PANTHER" id="PTHR43721">
    <property type="entry name" value="ELONGATION FACTOR TU-RELATED"/>
    <property type="match status" value="1"/>
</dbReference>
<evidence type="ECO:0000256" key="4">
    <source>
        <dbReference type="ARBA" id="ARBA00004496"/>
    </source>
</evidence>
<dbReference type="PANTHER" id="PTHR43721:SF11">
    <property type="entry name" value="SELENOCYSTEINE-SPECIFIC ELONGATION FACTOR"/>
    <property type="match status" value="1"/>
</dbReference>
<dbReference type="Pfam" id="PF21131">
    <property type="entry name" value="eEFSec_4th"/>
    <property type="match status" value="1"/>
</dbReference>
<keyword evidence="11" id="KW-0648">Protein biosynthesis</keyword>
<dbReference type="InterPro" id="IPR009000">
    <property type="entry name" value="Transl_B-barrel_sf"/>
</dbReference>
<sequence length="559" mass="59416">MPDASYSFHNVNVGVLGHVDSGKTSLVAALSTQLSTAALDKHPQSKERGITLDLGFSSFSVPMPERLTGSVPLQNLQFTLVDCPGHASLIRTIIGGAQIIDLMMLVIDVTKGIQAQTAECLVVGEIATRHMLVVINKVDLLPAELRPKLVAKARKRLAQTFAATTFAGCPMVAVSAKPGGGDGPAPPAEGVEALIEELVKLVPAQPRPVKGPFLFSVDHCFAVKGQGTVLTGTVLAGSVEVGGMVELPELRLVKKVKSMQVFRRPVPSCAQGDRAGICVTQLNASNLERTLLCAPGTVPTFSAAIAAVEKVRFFLGTLPSKSKVHVSLGHSTVMAEVMYFGTPDGSGHEPAAALRSVLDRIRQLALNEDVKDFDFGAEYAYQSELHGLEGRPCASGAQPTTHHGPQWALLKFSQPVTAPKDALVIGSRFDTDVSKAACRLAFYGRLTALLRAEEPGELARLRIFKAKTRAGSIDRIAKDGFSAVCKGMFSKDTDISLFAGMKVTTQSGAIGTIEGSFGKSGKFKVAFPEGIAPAAPGQNSITLVFKRFIYDQNKRNMVQ</sequence>
<dbReference type="InterPro" id="IPR050055">
    <property type="entry name" value="EF-Tu_GTPase"/>
</dbReference>
<dbReference type="InterPro" id="IPR000795">
    <property type="entry name" value="T_Tr_GTP-bd_dom"/>
</dbReference>
<keyword evidence="6" id="KW-0488">Methylation</keyword>
<dbReference type="GO" id="GO:0005525">
    <property type="term" value="F:GTP binding"/>
    <property type="evidence" value="ECO:0007669"/>
    <property type="project" value="UniProtKB-KW"/>
</dbReference>
<dbReference type="InterPro" id="IPR049393">
    <property type="entry name" value="eEFSec_III"/>
</dbReference>
<evidence type="ECO:0000256" key="13">
    <source>
        <dbReference type="ARBA" id="ARBA00023242"/>
    </source>
</evidence>
<dbReference type="STRING" id="574566.I0Z0D0"/>
<evidence type="ECO:0000256" key="15">
    <source>
        <dbReference type="ARBA" id="ARBA00054716"/>
    </source>
</evidence>
<evidence type="ECO:0000256" key="1">
    <source>
        <dbReference type="ARBA" id="ARBA00001936"/>
    </source>
</evidence>
<evidence type="ECO:0000256" key="16">
    <source>
        <dbReference type="ARBA" id="ARBA00076506"/>
    </source>
</evidence>
<name>I0Z0D0_COCSC</name>
<dbReference type="GO" id="GO:0003924">
    <property type="term" value="F:GTPase activity"/>
    <property type="evidence" value="ECO:0007669"/>
    <property type="project" value="InterPro"/>
</dbReference>
<dbReference type="GO" id="GO:0005634">
    <property type="term" value="C:nucleus"/>
    <property type="evidence" value="ECO:0007669"/>
    <property type="project" value="UniProtKB-SubCell"/>
</dbReference>
<comment type="function">
    <text evidence="15">Translation factor required for the incorporation of the rare amino acid selenocysteine encoded by UGA codons. Replaces the eRF1-eRF3-GTP ternary complex for the insertion of selenocysteine directed by the UGA codon. Insertion of selenocysteine at UGA codons is mediated by SECISBP2 and EEFSEC: SECISBP2 (1) specifically binds the SECIS sequence once the 80S ribosome encounters an in-frame UGA codon and (2) contacts the RPS27A/eS31 of the 40S ribosome before ribosome stalling. (3) GTP-bound EEFSEC then delivers selenocysteinyl-tRNA(Sec) to the 80S ribosome and adopts a preaccommodated state conformation. (4) After GTP hydrolysis, EEFSEC dissociates from the assembly, selenocysteinyl-tRNA(Sec) accommodates, and peptide bond synthesis and selenoprotein elongation occur.</text>
</comment>
<protein>
    <recommendedName>
        <fullName evidence="5">Selenocysteine-specific elongation factor</fullName>
    </recommendedName>
    <alternativeName>
        <fullName evidence="17">Elongation factor sec</fullName>
    </alternativeName>
    <alternativeName>
        <fullName evidence="16">Eukaryotic elongation factor, selenocysteine-tRNA-specific</fullName>
    </alternativeName>
</protein>
<dbReference type="AlphaFoldDB" id="I0Z0D0"/>
<evidence type="ECO:0000256" key="9">
    <source>
        <dbReference type="ARBA" id="ARBA00022741"/>
    </source>
</evidence>
<evidence type="ECO:0000256" key="17">
    <source>
        <dbReference type="ARBA" id="ARBA00082387"/>
    </source>
</evidence>
<feature type="domain" description="Tr-type G" evidence="18">
    <location>
        <begin position="8"/>
        <end position="207"/>
    </location>
</feature>
<dbReference type="CDD" id="cd03696">
    <property type="entry name" value="SelB_II"/>
    <property type="match status" value="1"/>
</dbReference>
<dbReference type="Proteomes" id="UP000007264">
    <property type="component" value="Unassembled WGS sequence"/>
</dbReference>
<dbReference type="FunFam" id="2.40.30.10:FF:000052">
    <property type="entry name" value="Selenocysteine-specific elongation factor EF-Sec"/>
    <property type="match status" value="1"/>
</dbReference>
<dbReference type="CDD" id="cd01889">
    <property type="entry name" value="SelB_euk"/>
    <property type="match status" value="1"/>
</dbReference>
<evidence type="ECO:0000256" key="5">
    <source>
        <dbReference type="ARBA" id="ARBA00015953"/>
    </source>
</evidence>
<evidence type="ECO:0000313" key="19">
    <source>
        <dbReference type="EMBL" id="EIE24099.1"/>
    </source>
</evidence>
<comment type="subcellular location">
    <subcellularLocation>
        <location evidence="4">Cytoplasm</location>
    </subcellularLocation>
    <subcellularLocation>
        <location evidence="3">Nucleus</location>
    </subcellularLocation>
</comment>
<keyword evidence="8" id="KW-0597">Phosphoprotein</keyword>
<evidence type="ECO:0000256" key="6">
    <source>
        <dbReference type="ARBA" id="ARBA00022481"/>
    </source>
</evidence>
<proteinExistence type="predicted"/>
<dbReference type="PRINTS" id="PR00315">
    <property type="entry name" value="ELONGATNFCT"/>
</dbReference>
<dbReference type="GeneID" id="17042097"/>
<evidence type="ECO:0000256" key="7">
    <source>
        <dbReference type="ARBA" id="ARBA00022490"/>
    </source>
</evidence>
<comment type="caution">
    <text evidence="19">The sequence shown here is derived from an EMBL/GenBank/DDBJ whole genome shotgun (WGS) entry which is preliminary data.</text>
</comment>
<dbReference type="OrthoDB" id="2067at2759"/>
<dbReference type="KEGG" id="csl:COCSUDRAFT_62618"/>
<keyword evidence="20" id="KW-1185">Reference proteome</keyword>
<dbReference type="InterPro" id="IPR027417">
    <property type="entry name" value="P-loop_NTPase"/>
</dbReference>
<dbReference type="CDD" id="cd04094">
    <property type="entry name" value="eSelB_III"/>
    <property type="match status" value="1"/>
</dbReference>
<comment type="cofactor">
    <cofactor evidence="2">
        <name>Mg(2+)</name>
        <dbReference type="ChEBI" id="CHEBI:18420"/>
    </cofactor>
</comment>
<keyword evidence="7" id="KW-0963">Cytoplasm</keyword>
<dbReference type="Gene3D" id="3.40.50.300">
    <property type="entry name" value="P-loop containing nucleotide triphosphate hydrolases"/>
    <property type="match status" value="1"/>
</dbReference>
<dbReference type="GO" id="GO:0001514">
    <property type="term" value="P:selenocysteine incorporation"/>
    <property type="evidence" value="ECO:0007669"/>
    <property type="project" value="TreeGrafter"/>
</dbReference>
<keyword evidence="13" id="KW-0539">Nucleus</keyword>
<evidence type="ECO:0000259" key="18">
    <source>
        <dbReference type="PROSITE" id="PS51722"/>
    </source>
</evidence>
<dbReference type="SUPFAM" id="SSF50447">
    <property type="entry name" value="Translation proteins"/>
    <property type="match status" value="1"/>
</dbReference>
<dbReference type="Pfam" id="PF21208">
    <property type="entry name" value="euk_SelB_III"/>
    <property type="match status" value="1"/>
</dbReference>
<accession>I0Z0D0</accession>
<reference evidence="19 20" key="1">
    <citation type="journal article" date="2012" name="Genome Biol.">
        <title>The genome of the polar eukaryotic microalga coccomyxa subellipsoidea reveals traits of cold adaptation.</title>
        <authorList>
            <person name="Blanc G."/>
            <person name="Agarkova I."/>
            <person name="Grimwood J."/>
            <person name="Kuo A."/>
            <person name="Brueggeman A."/>
            <person name="Dunigan D."/>
            <person name="Gurnon J."/>
            <person name="Ladunga I."/>
            <person name="Lindquist E."/>
            <person name="Lucas S."/>
            <person name="Pangilinan J."/>
            <person name="Proschold T."/>
            <person name="Salamov A."/>
            <person name="Schmutz J."/>
            <person name="Weeks D."/>
            <person name="Yamada T."/>
            <person name="Claverie J.M."/>
            <person name="Grigoriev I."/>
            <person name="Van Etten J."/>
            <person name="Lomsadze A."/>
            <person name="Borodovsky M."/>
        </authorList>
    </citation>
    <scope>NUCLEOTIDE SEQUENCE [LARGE SCALE GENOMIC DNA]</scope>
    <source>
        <strain evidence="19 20">C-169</strain>
    </source>
</reference>
<comment type="cofactor">
    <cofactor evidence="1">
        <name>Mn(2+)</name>
        <dbReference type="ChEBI" id="CHEBI:29035"/>
    </cofactor>
</comment>
<keyword evidence="9" id="KW-0547">Nucleotide-binding</keyword>
<evidence type="ECO:0000256" key="12">
    <source>
        <dbReference type="ARBA" id="ARBA00023134"/>
    </source>
</evidence>
<evidence type="ECO:0000256" key="8">
    <source>
        <dbReference type="ARBA" id="ARBA00022553"/>
    </source>
</evidence>
<dbReference type="Gene3D" id="2.40.30.10">
    <property type="entry name" value="Translation factors"/>
    <property type="match status" value="1"/>
</dbReference>
<dbReference type="eggNOG" id="KOG0461">
    <property type="taxonomic scope" value="Eukaryota"/>
</dbReference>
<keyword evidence="10" id="KW-0378">Hydrolase</keyword>
<keyword evidence="19" id="KW-0251">Elongation factor</keyword>
<comment type="catalytic activity">
    <reaction evidence="14">
        <text>GTP + H2O = GDP + phosphate + H(+)</text>
        <dbReference type="Rhea" id="RHEA:19669"/>
        <dbReference type="ChEBI" id="CHEBI:15377"/>
        <dbReference type="ChEBI" id="CHEBI:15378"/>
        <dbReference type="ChEBI" id="CHEBI:37565"/>
        <dbReference type="ChEBI" id="CHEBI:43474"/>
        <dbReference type="ChEBI" id="CHEBI:58189"/>
    </reaction>
    <physiologicalReaction direction="left-to-right" evidence="14">
        <dbReference type="Rhea" id="RHEA:19670"/>
    </physiologicalReaction>
</comment>
<dbReference type="RefSeq" id="XP_005648643.1">
    <property type="nucleotide sequence ID" value="XM_005648586.1"/>
</dbReference>
<evidence type="ECO:0000256" key="2">
    <source>
        <dbReference type="ARBA" id="ARBA00001946"/>
    </source>
</evidence>
<dbReference type="EMBL" id="AGSI01000006">
    <property type="protein sequence ID" value="EIE24099.1"/>
    <property type="molecule type" value="Genomic_DNA"/>
</dbReference>
<dbReference type="GO" id="GO:0003746">
    <property type="term" value="F:translation elongation factor activity"/>
    <property type="evidence" value="ECO:0007669"/>
    <property type="project" value="UniProtKB-KW"/>
</dbReference>
<evidence type="ECO:0000256" key="11">
    <source>
        <dbReference type="ARBA" id="ARBA00022917"/>
    </source>
</evidence>
<dbReference type="FunFam" id="3.40.50.300:FF:000900">
    <property type="entry name" value="Eukaryotic elongation factor, selenocysteine-tRNA-specific"/>
    <property type="match status" value="1"/>
</dbReference>